<feature type="region of interest" description="Disordered" evidence="1">
    <location>
        <begin position="131"/>
        <end position="300"/>
    </location>
</feature>
<dbReference type="Proteomes" id="UP000184267">
    <property type="component" value="Unassembled WGS sequence"/>
</dbReference>
<feature type="compositionally biased region" description="Polar residues" evidence="1">
    <location>
        <begin position="211"/>
        <end position="220"/>
    </location>
</feature>
<dbReference type="SUPFAM" id="SSF55658">
    <property type="entry name" value="L9 N-domain-like"/>
    <property type="match status" value="1"/>
</dbReference>
<dbReference type="InterPro" id="IPR011320">
    <property type="entry name" value="RNase_H1_N"/>
</dbReference>
<evidence type="ECO:0000259" key="2">
    <source>
        <dbReference type="Pfam" id="PF01693"/>
    </source>
</evidence>
<feature type="region of interest" description="Disordered" evidence="1">
    <location>
        <begin position="1"/>
        <end position="21"/>
    </location>
</feature>
<name>A0A1M2VL87_TRAPU</name>
<dbReference type="Gene3D" id="3.40.970.10">
    <property type="entry name" value="Ribonuclease H1, N-terminal domain"/>
    <property type="match status" value="1"/>
</dbReference>
<feature type="compositionally biased region" description="Polar residues" evidence="1">
    <location>
        <begin position="278"/>
        <end position="289"/>
    </location>
</feature>
<protein>
    <recommendedName>
        <fullName evidence="2">Ribonuclease H1 N-terminal domain-containing protein</fullName>
    </recommendedName>
</protein>
<feature type="domain" description="Ribonuclease H1 N-terminal" evidence="2">
    <location>
        <begin position="392"/>
        <end position="431"/>
    </location>
</feature>
<evidence type="ECO:0000256" key="1">
    <source>
        <dbReference type="SAM" id="MobiDB-lite"/>
    </source>
</evidence>
<accession>A0A1M2VL87</accession>
<dbReference type="EMBL" id="MNAD01001061">
    <property type="protein sequence ID" value="OJT08338.1"/>
    <property type="molecule type" value="Genomic_DNA"/>
</dbReference>
<proteinExistence type="predicted"/>
<organism evidence="3 4">
    <name type="scientific">Trametes pubescens</name>
    <name type="common">White-rot fungus</name>
    <dbReference type="NCBI Taxonomy" id="154538"/>
    <lineage>
        <taxon>Eukaryota</taxon>
        <taxon>Fungi</taxon>
        <taxon>Dikarya</taxon>
        <taxon>Basidiomycota</taxon>
        <taxon>Agaricomycotina</taxon>
        <taxon>Agaricomycetes</taxon>
        <taxon>Polyporales</taxon>
        <taxon>Polyporaceae</taxon>
        <taxon>Trametes</taxon>
    </lineage>
</organism>
<comment type="caution">
    <text evidence="3">The sequence shown here is derived from an EMBL/GenBank/DDBJ whole genome shotgun (WGS) entry which is preliminary data.</text>
</comment>
<feature type="compositionally biased region" description="Polar residues" evidence="1">
    <location>
        <begin position="161"/>
        <end position="192"/>
    </location>
</feature>
<dbReference type="AlphaFoldDB" id="A0A1M2VL87"/>
<feature type="compositionally biased region" description="Basic and acidic residues" evidence="1">
    <location>
        <begin position="1"/>
        <end position="16"/>
    </location>
</feature>
<feature type="compositionally biased region" description="Low complexity" evidence="1">
    <location>
        <begin position="228"/>
        <end position="242"/>
    </location>
</feature>
<sequence>MASNSNRDDEYQRGDVDDNSTVPRYTIAQLFELLLTLAERDDLLNPQRRANNPCIDCLRRTIRGPGHENAPAPAPAPAPASAASTSDPGDRRYWSNVSPGSSFMEAHLPPILPDPSLVPPSHLQQLVVEERAQSEHASDVPTYFSSRASSPEPILHPGNAPSRSSTLPINSGSAATHQSVTPQFGISSSSDPYRTLLPTSALFGSRPRPSVPSQRVTSSLPAPALGVAPRAAPSTHAPAPTSGIALRPAPGSHTHTPGITSRATRPASSSADIRPRDTSSANAESSATPVSPLPPPRDATVMKGKYRADAVPPLCTVPETSETSGSRLTLPRPGSVIAPPTEGGTPSVPVLQPSDTPTRLVAAVPAASFQVEEVSEDAHIFIAPDNDFTAVWYVVTRGRVIGVFDNNFEAVASVNNISGFSMKSYSTRAEAIRVFESACRLDLVANVKPA</sequence>
<dbReference type="InterPro" id="IPR037056">
    <property type="entry name" value="RNase_H1_N_sf"/>
</dbReference>
<dbReference type="Pfam" id="PF01693">
    <property type="entry name" value="Cauli_VI"/>
    <property type="match status" value="1"/>
</dbReference>
<gene>
    <name evidence="3" type="ORF">TRAPUB_765</name>
</gene>
<reference evidence="3 4" key="1">
    <citation type="submission" date="2016-10" db="EMBL/GenBank/DDBJ databases">
        <title>Genome sequence of the basidiomycete white-rot fungus Trametes pubescens.</title>
        <authorList>
            <person name="Makela M.R."/>
            <person name="Granchi Z."/>
            <person name="Peng M."/>
            <person name="De Vries R.P."/>
            <person name="Grigoriev I."/>
            <person name="Riley R."/>
            <person name="Hilden K."/>
        </authorList>
    </citation>
    <scope>NUCLEOTIDE SEQUENCE [LARGE SCALE GENOMIC DNA]</scope>
    <source>
        <strain evidence="3 4">FBCC735</strain>
    </source>
</reference>
<evidence type="ECO:0000313" key="4">
    <source>
        <dbReference type="Proteomes" id="UP000184267"/>
    </source>
</evidence>
<keyword evidence="4" id="KW-1185">Reference proteome</keyword>
<dbReference type="OrthoDB" id="3270804at2759"/>
<feature type="region of interest" description="Disordered" evidence="1">
    <location>
        <begin position="65"/>
        <end position="97"/>
    </location>
</feature>
<feature type="compositionally biased region" description="Low complexity" evidence="1">
    <location>
        <begin position="260"/>
        <end position="271"/>
    </location>
</feature>
<dbReference type="InterPro" id="IPR009027">
    <property type="entry name" value="Ribosomal_bL9/RNase_H1_N"/>
</dbReference>
<evidence type="ECO:0000313" key="3">
    <source>
        <dbReference type="EMBL" id="OJT08338.1"/>
    </source>
</evidence>